<accession>A0ABR4EZ37</accession>
<feature type="region of interest" description="Disordered" evidence="1">
    <location>
        <begin position="1"/>
        <end position="502"/>
    </location>
</feature>
<evidence type="ECO:0000313" key="4">
    <source>
        <dbReference type="Proteomes" id="UP001600888"/>
    </source>
</evidence>
<feature type="compositionally biased region" description="Polar residues" evidence="1">
    <location>
        <begin position="15"/>
        <end position="36"/>
    </location>
</feature>
<dbReference type="InterPro" id="IPR058933">
    <property type="entry name" value="YMC020W-like_ab_hydrolase"/>
</dbReference>
<reference evidence="3 4" key="1">
    <citation type="submission" date="2024-03" db="EMBL/GenBank/DDBJ databases">
        <title>A high-quality draft genome sequence of Diaporthe vaccinii, a causative agent of upright dieback and viscid rot disease in cranberry plants.</title>
        <authorList>
            <person name="Sarrasin M."/>
            <person name="Lang B.F."/>
            <person name="Burger G."/>
        </authorList>
    </citation>
    <scope>NUCLEOTIDE SEQUENCE [LARGE SCALE GENOMIC DNA]</scope>
    <source>
        <strain evidence="3 4">IS7</strain>
    </source>
</reference>
<dbReference type="PANTHER" id="PTHR47349">
    <property type="entry name" value="CHROMOSOME 8, WHOLE GENOME SHOTGUN SEQUENCE"/>
    <property type="match status" value="1"/>
</dbReference>
<feature type="compositionally biased region" description="Basic and acidic residues" evidence="1">
    <location>
        <begin position="418"/>
        <end position="442"/>
    </location>
</feature>
<feature type="compositionally biased region" description="Polar residues" evidence="1">
    <location>
        <begin position="462"/>
        <end position="476"/>
    </location>
</feature>
<feature type="compositionally biased region" description="Low complexity" evidence="1">
    <location>
        <begin position="478"/>
        <end position="491"/>
    </location>
</feature>
<dbReference type="Proteomes" id="UP001600888">
    <property type="component" value="Unassembled WGS sequence"/>
</dbReference>
<evidence type="ECO:0000256" key="1">
    <source>
        <dbReference type="SAM" id="MobiDB-lite"/>
    </source>
</evidence>
<name>A0ABR4EZ37_9PEZI</name>
<evidence type="ECO:0000259" key="2">
    <source>
        <dbReference type="Pfam" id="PF26147"/>
    </source>
</evidence>
<feature type="compositionally biased region" description="Polar residues" evidence="1">
    <location>
        <begin position="245"/>
        <end position="262"/>
    </location>
</feature>
<keyword evidence="4" id="KW-1185">Reference proteome</keyword>
<feature type="compositionally biased region" description="Polar residues" evidence="1">
    <location>
        <begin position="122"/>
        <end position="132"/>
    </location>
</feature>
<feature type="compositionally biased region" description="Basic and acidic residues" evidence="1">
    <location>
        <begin position="175"/>
        <end position="190"/>
    </location>
</feature>
<feature type="compositionally biased region" description="Polar residues" evidence="1">
    <location>
        <begin position="199"/>
        <end position="208"/>
    </location>
</feature>
<feature type="compositionally biased region" description="Polar residues" evidence="1">
    <location>
        <begin position="163"/>
        <end position="172"/>
    </location>
</feature>
<feature type="compositionally biased region" description="Basic and acidic residues" evidence="1">
    <location>
        <begin position="209"/>
        <end position="223"/>
    </location>
</feature>
<proteinExistence type="predicted"/>
<dbReference type="EMBL" id="JBAWTH010000019">
    <property type="protein sequence ID" value="KAL2287702.1"/>
    <property type="molecule type" value="Genomic_DNA"/>
</dbReference>
<feature type="compositionally biased region" description="Low complexity" evidence="1">
    <location>
        <begin position="68"/>
        <end position="78"/>
    </location>
</feature>
<comment type="caution">
    <text evidence="3">The sequence shown here is derived from an EMBL/GenBank/DDBJ whole genome shotgun (WGS) entry which is preliminary data.</text>
</comment>
<evidence type="ECO:0000313" key="3">
    <source>
        <dbReference type="EMBL" id="KAL2287702.1"/>
    </source>
</evidence>
<dbReference type="Pfam" id="PF26147">
    <property type="entry name" value="AB_HYDROLASE_YMC0-YMC35"/>
    <property type="match status" value="1"/>
</dbReference>
<dbReference type="InterPro" id="IPR058934">
    <property type="entry name" value="YMC020W-like"/>
</dbReference>
<gene>
    <name evidence="3" type="ORF">FJTKL_05066</name>
</gene>
<feature type="compositionally biased region" description="Low complexity" evidence="1">
    <location>
        <begin position="38"/>
        <end position="50"/>
    </location>
</feature>
<sequence length="894" mass="96050">MISRKRARRGGGAPCQTSSTTSLQPTRASTSSQVSDLSAAPVTSPSPSASEPLQGMPPPALRQLDTGSKSLKSDSSAKSVHEGNKTVGVSLSHCHPSPPQAEPLTPGGQVHKTRSWYGSWPRKSTPSTSIQRETILGSPLKAGSTPDFSRFESKRTGDAASLSGASQASVNTMPRVRETDTDGPATKDDVAAVAVAEAQKNNTNSNDATSKDATEDTKKDGSRDNVAPAVDVEMHDTPPAADTPQRPSTSSGWLGGWFTSNPVPEKKPTENENTLQENATSPKEENAPSNTEPPPGNNAVASAPAEQPAPTVPQRSMTLWLPFWSSSSAPAAGDEEPAKATESNSAPAKEPEDTVMGDAPPANPEPVTKPTAGSTWAFWSKDTPKSPGEPKGPTEHGELAVMGDGSETHPKRANSLDMGRDASPKPEPPKEAPGKIKQIKDKVSKKKRSRPQSMDIDPIPSRPQTPQSDAASVKTDSPSKTKAKTPTTATRPTPPNLLLPSFRGTYRMKENPSILRQIASLLLRTQQKSTKHVFLTQDPPKIKKALAIGVHGLFPATYLRAMIGQPTGTSLKFADHGAEGIRRWADSHGCEDCEIEKVALEGEGKIADRVENLWKLLLNWIDHIREADLIMVSCHSQGVPVSVMLLAKLIELGIITNAKIGVCAMAGVNLGPFPDYKSGMGMLMGSAAELWEFANSESEVSKRYEASLKAVLAYGVRITYVGSIDDQLVPIESAIYSPASHPYIYRAVFIDGRIHAPDFIAHLVGFACKLRNLGVSDHGLIRELSVPLAGSLYGGEGHSRLYDDGQVYDLAIAHALETTNVGDVPCEIQKFEGLTASNPYLLPWIMRGLLEEDFVKTELSTETEELLKQFDDWKPTTKALKDVKYRLEAVRSKL</sequence>
<protein>
    <recommendedName>
        <fullName evidence="2">YMC020W-like alpha/beta hydrolase domain-containing protein</fullName>
    </recommendedName>
</protein>
<feature type="domain" description="YMC020W-like alpha/beta hydrolase" evidence="2">
    <location>
        <begin position="499"/>
        <end position="853"/>
    </location>
</feature>
<organism evidence="3 4">
    <name type="scientific">Diaporthe vaccinii</name>
    <dbReference type="NCBI Taxonomy" id="105482"/>
    <lineage>
        <taxon>Eukaryota</taxon>
        <taxon>Fungi</taxon>
        <taxon>Dikarya</taxon>
        <taxon>Ascomycota</taxon>
        <taxon>Pezizomycotina</taxon>
        <taxon>Sordariomycetes</taxon>
        <taxon>Sordariomycetidae</taxon>
        <taxon>Diaporthales</taxon>
        <taxon>Diaporthaceae</taxon>
        <taxon>Diaporthe</taxon>
        <taxon>Diaporthe eres species complex</taxon>
    </lineage>
</organism>
<dbReference type="PANTHER" id="PTHR47349:SF1">
    <property type="entry name" value="AER328WP"/>
    <property type="match status" value="1"/>
</dbReference>
<feature type="compositionally biased region" description="Polar residues" evidence="1">
    <location>
        <begin position="271"/>
        <end position="281"/>
    </location>
</feature>